<evidence type="ECO:0000313" key="3">
    <source>
        <dbReference type="EMBL" id="RKA04733.1"/>
    </source>
</evidence>
<dbReference type="EMBL" id="QXLS01000012">
    <property type="protein sequence ID" value="RKA04733.1"/>
    <property type="molecule type" value="Genomic_DNA"/>
</dbReference>
<dbReference type="AlphaFoldDB" id="A0AB37NG17"/>
<protein>
    <recommendedName>
        <fullName evidence="5">Terminase large subunit</fullName>
    </recommendedName>
</protein>
<reference evidence="3 4" key="1">
    <citation type="journal article" date="2018" name="BMC Genomics">
        <title>Genes significantly associated with lineage II food isolates of Listeria monocytogenes.</title>
        <authorList>
            <person name="Pirone-Davies C."/>
            <person name="Chen Y."/>
            <person name="Pightling A."/>
            <person name="Ryan G."/>
            <person name="Wang Y."/>
            <person name="Yao K."/>
            <person name="Hoffmann M."/>
            <person name="Allard M.W."/>
        </authorList>
    </citation>
    <scope>NUCLEOTIDE SEQUENCE [LARGE SCALE GENOMIC DNA]</scope>
    <source>
        <strain evidence="3 4">PNUSAL000550</strain>
    </source>
</reference>
<dbReference type="Pfam" id="PF03354">
    <property type="entry name" value="TerL_ATPase"/>
    <property type="match status" value="1"/>
</dbReference>
<gene>
    <name evidence="3" type="ORF">DYZ80_03065</name>
</gene>
<feature type="domain" description="Terminase large subunit-like endonuclease" evidence="2">
    <location>
        <begin position="271"/>
        <end position="560"/>
    </location>
</feature>
<evidence type="ECO:0008006" key="5">
    <source>
        <dbReference type="Google" id="ProtNLM"/>
    </source>
</evidence>
<proteinExistence type="predicted"/>
<dbReference type="PANTHER" id="PTHR41287">
    <property type="match status" value="1"/>
</dbReference>
<evidence type="ECO:0000259" key="1">
    <source>
        <dbReference type="Pfam" id="PF03354"/>
    </source>
</evidence>
<dbReference type="InterPro" id="IPR005021">
    <property type="entry name" value="Terminase_largesu-like"/>
</dbReference>
<organism evidence="3 4">
    <name type="scientific">Listeria monocytogenes</name>
    <dbReference type="NCBI Taxonomy" id="1639"/>
    <lineage>
        <taxon>Bacteria</taxon>
        <taxon>Bacillati</taxon>
        <taxon>Bacillota</taxon>
        <taxon>Bacilli</taxon>
        <taxon>Bacillales</taxon>
        <taxon>Listeriaceae</taxon>
        <taxon>Listeria</taxon>
    </lineage>
</organism>
<feature type="domain" description="Terminase large subunit-like ATPase" evidence="1">
    <location>
        <begin position="86"/>
        <end position="264"/>
    </location>
</feature>
<accession>A0AB37NG17</accession>
<evidence type="ECO:0000259" key="2">
    <source>
        <dbReference type="Pfam" id="PF20441"/>
    </source>
</evidence>
<dbReference type="InterPro" id="IPR046462">
    <property type="entry name" value="TerL_nuclease"/>
</dbReference>
<dbReference type="GO" id="GO:0004519">
    <property type="term" value="F:endonuclease activity"/>
    <property type="evidence" value="ECO:0007669"/>
    <property type="project" value="InterPro"/>
</dbReference>
<dbReference type="Proteomes" id="UP000272537">
    <property type="component" value="Unassembled WGS sequence"/>
</dbReference>
<name>A0AB37NG17_LISMN</name>
<dbReference type="RefSeq" id="WP_058831944.1">
    <property type="nucleotide sequence ID" value="NZ_FUJG01000014.1"/>
</dbReference>
<dbReference type="PANTHER" id="PTHR41287:SF1">
    <property type="entry name" value="PROTEIN YMFN"/>
    <property type="match status" value="1"/>
</dbReference>
<sequence>MSLKDFTNHDSVMNYVNEVTKGKKIAGKEIQQAAKRFKKDLKNKEYEFNPKDAEFVIGIIERTFVHDQGERIDGTPLRGTPFILEPWQKFIIYSLLGFYIKDTIIRRFKEAFIFLPRKNGKTRFVAALSWALALLERKSGSKIYIVGAALEQSLQSFNFINFNIKEMGEENTFRVLDNNQEHSISGEFGDGSLYIKALAANPDRQDSLNCNVGIADELHAYKTPKQYNIIKEAMKAYTNKLMIGITTAGDNMSSFCYQRLQYCKKILDDTVTDEAYFVFIAKADEDEKGEVDYTDPLQHEKANPNYGITIRPSDMKNDSLQAQNDPQQRKDFLSKSLNIYTSAMKAYFNIDEFKASDSKYDWTLEELAKLPIKWYGGADLAKLHDLTAAALYGRYTTDKGIEVDIVITHAFFPIVMANKKADEDNIPLFGWKDDGVLTMTNTPTTNFAVIVNWFKEMKYKGFDIKLVGFDKKFGREFFYLMKKSGIKIVDQPQYFYKKSEGFRRIETKAKDGHFYYCHNQSFEYCVQNVRAIEKTDDMIQYEKVDGDGGSQRIDLFDAAVFGAVQMLEDIQMSAVASKWLNSN</sequence>
<dbReference type="InterPro" id="IPR046461">
    <property type="entry name" value="TerL_ATPase"/>
</dbReference>
<dbReference type="Pfam" id="PF20441">
    <property type="entry name" value="TerL_nuclease"/>
    <property type="match status" value="1"/>
</dbReference>
<dbReference type="Gene3D" id="3.40.50.300">
    <property type="entry name" value="P-loop containing nucleotide triphosphate hydrolases"/>
    <property type="match status" value="1"/>
</dbReference>
<comment type="caution">
    <text evidence="3">The sequence shown here is derived from an EMBL/GenBank/DDBJ whole genome shotgun (WGS) entry which is preliminary data.</text>
</comment>
<evidence type="ECO:0000313" key="4">
    <source>
        <dbReference type="Proteomes" id="UP000272537"/>
    </source>
</evidence>
<dbReference type="InterPro" id="IPR027417">
    <property type="entry name" value="P-loop_NTPase"/>
</dbReference>